<dbReference type="GO" id="GO:0003723">
    <property type="term" value="F:RNA binding"/>
    <property type="evidence" value="ECO:0007669"/>
    <property type="project" value="UniProtKB-UniRule"/>
</dbReference>
<dbReference type="FunFam" id="3.30.70.1170:FF:000001">
    <property type="entry name" value="Ribosomal RNA methyltransferase Nop2"/>
    <property type="match status" value="1"/>
</dbReference>
<keyword evidence="14" id="KW-1185">Reference proteome</keyword>
<feature type="transmembrane region" description="Helical" evidence="11">
    <location>
        <begin position="1224"/>
        <end position="1246"/>
    </location>
</feature>
<dbReference type="Pfam" id="PF01189">
    <property type="entry name" value="Methyltr_RsmB-F"/>
    <property type="match status" value="1"/>
</dbReference>
<feature type="compositionally biased region" description="Acidic residues" evidence="10">
    <location>
        <begin position="221"/>
        <end position="234"/>
    </location>
</feature>
<dbReference type="PANTHER" id="PTHR22807:SF30">
    <property type="entry name" value="28S RRNA (CYTOSINE(4447)-C(5))-METHYLTRANSFERASE-RELATED"/>
    <property type="match status" value="1"/>
</dbReference>
<evidence type="ECO:0000256" key="10">
    <source>
        <dbReference type="SAM" id="MobiDB-lite"/>
    </source>
</evidence>
<feature type="compositionally biased region" description="Acidic residues" evidence="10">
    <location>
        <begin position="145"/>
        <end position="161"/>
    </location>
</feature>
<accession>A0A7R9BLA0</accession>
<evidence type="ECO:0000256" key="7">
    <source>
        <dbReference type="ARBA" id="ARBA00022884"/>
    </source>
</evidence>
<reference evidence="13" key="1">
    <citation type="submission" date="2020-11" db="EMBL/GenBank/DDBJ databases">
        <authorList>
            <person name="Tran Van P."/>
        </authorList>
    </citation>
    <scope>NUCLEOTIDE SEQUENCE</scope>
</reference>
<protein>
    <recommendedName>
        <fullName evidence="12">SAM-dependent MTase RsmB/NOP-type domain-containing protein</fullName>
    </recommendedName>
</protein>
<name>A0A7R9BLA0_9CRUS</name>
<dbReference type="GO" id="GO:0070475">
    <property type="term" value="P:rRNA base methylation"/>
    <property type="evidence" value="ECO:0007669"/>
    <property type="project" value="TreeGrafter"/>
</dbReference>
<keyword evidence="11" id="KW-0812">Transmembrane</keyword>
<dbReference type="EMBL" id="CAJPEX010000602">
    <property type="protein sequence ID" value="CAG0916480.1"/>
    <property type="molecule type" value="Genomic_DNA"/>
</dbReference>
<evidence type="ECO:0000256" key="11">
    <source>
        <dbReference type="SAM" id="Phobius"/>
    </source>
</evidence>
<feature type="domain" description="SAM-dependent MTase RsmB/NOP-type" evidence="12">
    <location>
        <begin position="355"/>
        <end position="652"/>
    </location>
</feature>
<evidence type="ECO:0000256" key="2">
    <source>
        <dbReference type="ARBA" id="ARBA00007494"/>
    </source>
</evidence>
<dbReference type="InterPro" id="IPR023267">
    <property type="entry name" value="RCMT"/>
</dbReference>
<keyword evidence="5 9" id="KW-0808">Transferase</keyword>
<dbReference type="InterPro" id="IPR023273">
    <property type="entry name" value="RCMT_NOP2"/>
</dbReference>
<dbReference type="InterPro" id="IPR049560">
    <property type="entry name" value="MeTrfase_RsmB-F_NOP2_cat"/>
</dbReference>
<dbReference type="GO" id="GO:0005730">
    <property type="term" value="C:nucleolus"/>
    <property type="evidence" value="ECO:0007669"/>
    <property type="project" value="UniProtKB-SubCell"/>
</dbReference>
<feature type="transmembrane region" description="Helical" evidence="11">
    <location>
        <begin position="970"/>
        <end position="987"/>
    </location>
</feature>
<feature type="binding site" evidence="9">
    <location>
        <begin position="447"/>
        <end position="453"/>
    </location>
    <ligand>
        <name>S-adenosyl-L-methionine</name>
        <dbReference type="ChEBI" id="CHEBI:59789"/>
    </ligand>
</feature>
<dbReference type="GO" id="GO:0009383">
    <property type="term" value="F:rRNA (cytosine-C5-)-methyltransferase activity"/>
    <property type="evidence" value="ECO:0007669"/>
    <property type="project" value="TreeGrafter"/>
</dbReference>
<feature type="active site" description="Nucleophile" evidence="9">
    <location>
        <position position="573"/>
    </location>
</feature>
<dbReference type="Proteomes" id="UP000678499">
    <property type="component" value="Unassembled WGS sequence"/>
</dbReference>
<feature type="transmembrane region" description="Helical" evidence="11">
    <location>
        <begin position="1107"/>
        <end position="1125"/>
    </location>
</feature>
<dbReference type="PRINTS" id="PR02008">
    <property type="entry name" value="RCMTFAMILY"/>
</dbReference>
<dbReference type="SUPFAM" id="SSF53335">
    <property type="entry name" value="S-adenosyl-L-methionine-dependent methyltransferases"/>
    <property type="match status" value="1"/>
</dbReference>
<feature type="compositionally biased region" description="Basic and acidic residues" evidence="10">
    <location>
        <begin position="238"/>
        <end position="263"/>
    </location>
</feature>
<keyword evidence="11" id="KW-1133">Transmembrane helix</keyword>
<dbReference type="Gene3D" id="3.30.70.1170">
    <property type="entry name" value="Sun protein, domain 3"/>
    <property type="match status" value="1"/>
</dbReference>
<dbReference type="Gene3D" id="3.40.50.150">
    <property type="entry name" value="Vaccinia Virus protein VP39"/>
    <property type="match status" value="1"/>
</dbReference>
<feature type="compositionally biased region" description="Basic residues" evidence="10">
    <location>
        <begin position="52"/>
        <end position="66"/>
    </location>
</feature>
<feature type="transmembrane region" description="Helical" evidence="11">
    <location>
        <begin position="1187"/>
        <end position="1212"/>
    </location>
</feature>
<evidence type="ECO:0000256" key="1">
    <source>
        <dbReference type="ARBA" id="ARBA00004604"/>
    </source>
</evidence>
<evidence type="ECO:0000313" key="14">
    <source>
        <dbReference type="Proteomes" id="UP000678499"/>
    </source>
</evidence>
<evidence type="ECO:0000259" key="12">
    <source>
        <dbReference type="PROSITE" id="PS51686"/>
    </source>
</evidence>
<feature type="transmembrane region" description="Helical" evidence="11">
    <location>
        <begin position="1146"/>
        <end position="1167"/>
    </location>
</feature>
<keyword evidence="11" id="KW-0472">Membrane</keyword>
<evidence type="ECO:0000256" key="9">
    <source>
        <dbReference type="PROSITE-ProRule" id="PRU01023"/>
    </source>
</evidence>
<feature type="transmembrane region" description="Helical" evidence="11">
    <location>
        <begin position="994"/>
        <end position="1019"/>
    </location>
</feature>
<dbReference type="PRINTS" id="PR02012">
    <property type="entry name" value="RCMTNOP2"/>
</dbReference>
<evidence type="ECO:0000256" key="3">
    <source>
        <dbReference type="ARBA" id="ARBA00022517"/>
    </source>
</evidence>
<feature type="transmembrane region" description="Helical" evidence="11">
    <location>
        <begin position="933"/>
        <end position="950"/>
    </location>
</feature>
<sequence>MGRKVDWSSQKKVKKIGRKGKKQPAPQIPHYLLTEEEKLKKNKLLPTENLGRRSKKRAAKRAKKNAGKAVFKEQKKATPVTKESEDASDSSEDELPSSPDGEEPRKHIPMVLLRPKYSDDESEGSESEGAEADSSPEKSRSTLENGEDSEEWETDNEEDEAVGVTPQGVNGSKVGRTKLFDSDEEVSGSENEEDGKSDDDDDDEEEEEEMEGVNGDSDHEVGDDDSESDDDIEAQAEQLRKKQKDDDRLAEDERQDMSKPSKDEDLDFKLPSPDELAQEIELGISEKTADMASVQHRIREIAHVLADFKSRREEGRTRSEYMSLLIADCCRYYGYNQFLMHRLIDLFSIAELLEFLEANQVARPLTLRTNTLKARRRDLARALIARGVNLDPIGEWSKVGLVVFESQVPLGATPEYLAGWYQIQGASSFLPVMALAPQPGEIVLDMCAAPGGKSTHIAALMKNSGMLFCNDASKERSKAVIGNLHRMGVTNSCVTSMDARQMPKASVPQVVGGFHRVLVDAPCSGTGILWKDTEAKSSKSSEDIDRCKSIQKDLLMAAIDVCRVGGVVVYSTCSIMKAFKLSGQPEENEFVVTQALTKRPGVEVVESGLNFGTAGFTRFRGLRFHPSLSKSKRFYPHTHNMDGFFVCKLRKLKAEKTDVQGSTVKRKFDEEVEEEEKNGKEEAVEDDETDEEETKNLLKAIVTKATSSISTALHPPSARESMRSSADRVSKINWTPSLLRRVKSVPEMAKTNQPSFFGPGSAASTAPAAQHRQVLQKLQRHQLQLQQTDLNQKQAAVMASIHTVGDPTNLKRVRPMQQLAGQQIGSPPAVSDAAAGVAAAAQAMDGDPLMLHREDSKLQRSDDDDESDDKSSPSDESDFSTKKQWIKKNPAGGGGGQPLFLALGSYYDDDDEKANRFDPKKFLIFLSGFKDRYMLLVGLVIGCVIGLSTFDDKIPALDIMQTLSSHLSSWLVTGIIWSSVPYFFWGRRVKTFTFLFNCLVLVLINNILGSMTTGAIFYFNVNEFGKGLAAADVPVIPEEKIFEGVTNGQDWLNNLIQKYVPYSLVSSYAVTLSTGAVQGARLNCSESNVALCLSNAAEVEIGKQLRYTTSLVLAVVVGRSVFILAKATAEHTESGDLVMKQVWKSFFLVTVKLADVYMIFLPVVSSIDVIRRLQTIELAYLSASSSFLFATLAAMMLYSLFFIPSLHFFFAGKNPYTVMFANPVLLFVSFFCPNYTSAVVSVFWFYSHKKEEVRMVLSKTVVFLIVGFFAKTGAICIGSAVYLYQTLRKAPILPIQLLKGSMWTLLNTSIFLSEEDADLRYVHVLPLFADNSGDMFQSVGWYTIGWGPLLEKIGMVFTIMHLILITDSLKEIFPEIKSQQATENMNYAETRRSFFGARNTTTSYTRIHTAILQHPLNDDSILTLGFPPASPNPKYQLVSRSRPFQLWGSGEKIKQKNQKPPSVPSRNRAFHMALFLPIAPQS</sequence>
<feature type="compositionally biased region" description="Basic residues" evidence="10">
    <location>
        <begin position="11"/>
        <end position="22"/>
    </location>
</feature>
<dbReference type="InterPro" id="IPR001678">
    <property type="entry name" value="MeTrfase_RsmB-F_NOP2_dom"/>
</dbReference>
<gene>
    <name evidence="13" type="ORF">NMOB1V02_LOCUS4095</name>
</gene>
<evidence type="ECO:0000256" key="6">
    <source>
        <dbReference type="ARBA" id="ARBA00022691"/>
    </source>
</evidence>
<organism evidence="13">
    <name type="scientific">Notodromas monacha</name>
    <dbReference type="NCBI Taxonomy" id="399045"/>
    <lineage>
        <taxon>Eukaryota</taxon>
        <taxon>Metazoa</taxon>
        <taxon>Ecdysozoa</taxon>
        <taxon>Arthropoda</taxon>
        <taxon>Crustacea</taxon>
        <taxon>Oligostraca</taxon>
        <taxon>Ostracoda</taxon>
        <taxon>Podocopa</taxon>
        <taxon>Podocopida</taxon>
        <taxon>Cypridocopina</taxon>
        <taxon>Cypridoidea</taxon>
        <taxon>Cyprididae</taxon>
        <taxon>Notodromas</taxon>
    </lineage>
</organism>
<feature type="region of interest" description="Disordered" evidence="10">
    <location>
        <begin position="1"/>
        <end position="270"/>
    </location>
</feature>
<keyword evidence="6 9" id="KW-0949">S-adenosyl-L-methionine</keyword>
<feature type="compositionally biased region" description="Acidic residues" evidence="10">
    <location>
        <begin position="182"/>
        <end position="211"/>
    </location>
</feature>
<dbReference type="EMBL" id="OA882639">
    <property type="protein sequence ID" value="CAD7276328.1"/>
    <property type="molecule type" value="Genomic_DNA"/>
</dbReference>
<evidence type="ECO:0000256" key="4">
    <source>
        <dbReference type="ARBA" id="ARBA00022603"/>
    </source>
</evidence>
<comment type="subcellular location">
    <subcellularLocation>
        <location evidence="1">Nucleus</location>
        <location evidence="1">Nucleolus</location>
    </subcellularLocation>
</comment>
<feature type="binding site" evidence="9">
    <location>
        <position position="498"/>
    </location>
    <ligand>
        <name>S-adenosyl-L-methionine</name>
        <dbReference type="ChEBI" id="CHEBI:59789"/>
    </ligand>
</feature>
<dbReference type="GO" id="GO:0000470">
    <property type="term" value="P:maturation of LSU-rRNA"/>
    <property type="evidence" value="ECO:0007669"/>
    <property type="project" value="TreeGrafter"/>
</dbReference>
<evidence type="ECO:0000256" key="5">
    <source>
        <dbReference type="ARBA" id="ARBA00022679"/>
    </source>
</evidence>
<feature type="region of interest" description="Disordered" evidence="10">
    <location>
        <begin position="856"/>
        <end position="891"/>
    </location>
</feature>
<keyword evidence="3" id="KW-0690">Ribosome biogenesis</keyword>
<dbReference type="InterPro" id="IPR011023">
    <property type="entry name" value="Nop2p"/>
</dbReference>
<feature type="binding site" evidence="9">
    <location>
        <position position="520"/>
    </location>
    <ligand>
        <name>S-adenosyl-L-methionine</name>
        <dbReference type="ChEBI" id="CHEBI:59789"/>
    </ligand>
</feature>
<dbReference type="InterPro" id="IPR029063">
    <property type="entry name" value="SAM-dependent_MTases_sf"/>
</dbReference>
<keyword evidence="7 9" id="KW-0694">RNA-binding</keyword>
<feature type="compositionally biased region" description="Acidic residues" evidence="10">
    <location>
        <begin position="683"/>
        <end position="693"/>
    </location>
</feature>
<dbReference type="PANTHER" id="PTHR22807">
    <property type="entry name" value="NOP2 YEAST -RELATED NOL1/NOP2/FMU SUN DOMAIN-CONTAINING"/>
    <property type="match status" value="1"/>
</dbReference>
<feature type="compositionally biased region" description="Acidic residues" evidence="10">
    <location>
        <begin position="86"/>
        <end position="95"/>
    </location>
</feature>
<feature type="compositionally biased region" description="Acidic residues" evidence="10">
    <location>
        <begin position="120"/>
        <end position="131"/>
    </location>
</feature>
<evidence type="ECO:0000256" key="8">
    <source>
        <dbReference type="ARBA" id="ARBA00023242"/>
    </source>
</evidence>
<dbReference type="PROSITE" id="PS51686">
    <property type="entry name" value="SAM_MT_RSMB_NOP"/>
    <property type="match status" value="1"/>
</dbReference>
<feature type="region of interest" description="Disordered" evidence="10">
    <location>
        <begin position="660"/>
        <end position="693"/>
    </location>
</feature>
<dbReference type="NCBIfam" id="TIGR00446">
    <property type="entry name" value="nop2p"/>
    <property type="match status" value="1"/>
</dbReference>
<keyword evidence="4 9" id="KW-0489">Methyltransferase</keyword>
<feature type="binding site" evidence="9">
    <location>
        <position position="471"/>
    </location>
    <ligand>
        <name>S-adenosyl-L-methionine</name>
        <dbReference type="ChEBI" id="CHEBI:59789"/>
    </ligand>
</feature>
<evidence type="ECO:0000313" key="13">
    <source>
        <dbReference type="EMBL" id="CAD7276328.1"/>
    </source>
</evidence>
<comment type="similarity">
    <text evidence="2 9">Belongs to the class I-like SAM-binding methyltransferase superfamily. RsmB/NOP family.</text>
</comment>
<proteinExistence type="inferred from homology"/>
<feature type="transmembrane region" description="Helical" evidence="11">
    <location>
        <begin position="1261"/>
        <end position="1284"/>
    </location>
</feature>
<keyword evidence="8" id="KW-0539">Nucleus</keyword>
<dbReference type="OrthoDB" id="427002at2759"/>